<evidence type="ECO:0000313" key="1">
    <source>
        <dbReference type="EMBL" id="CAK5066305.1"/>
    </source>
</evidence>
<accession>A0ACB0YWD8</accession>
<sequence>MFFVRHGWTQTKQMPLIFDTSTAQTSSIGTKQMFEVPPAKSYDRAMPAIFYLPSVWRRRPSLPYLHTTAGKNRLSNSSSGLICTTSSFAIFGSIANTTGKISATDSFQDASTPNTTAPK</sequence>
<organism evidence="1 2">
    <name type="scientific">Meloidogyne enterolobii</name>
    <name type="common">Root-knot nematode worm</name>
    <name type="synonym">Meloidogyne mayaguensis</name>
    <dbReference type="NCBI Taxonomy" id="390850"/>
    <lineage>
        <taxon>Eukaryota</taxon>
        <taxon>Metazoa</taxon>
        <taxon>Ecdysozoa</taxon>
        <taxon>Nematoda</taxon>
        <taxon>Chromadorea</taxon>
        <taxon>Rhabditida</taxon>
        <taxon>Tylenchina</taxon>
        <taxon>Tylenchomorpha</taxon>
        <taxon>Tylenchoidea</taxon>
        <taxon>Meloidogynidae</taxon>
        <taxon>Meloidogyninae</taxon>
        <taxon>Meloidogyne</taxon>
    </lineage>
</organism>
<evidence type="ECO:0000313" key="2">
    <source>
        <dbReference type="Proteomes" id="UP001497535"/>
    </source>
</evidence>
<keyword evidence="2" id="KW-1185">Reference proteome</keyword>
<dbReference type="Proteomes" id="UP001497535">
    <property type="component" value="Unassembled WGS sequence"/>
</dbReference>
<dbReference type="EMBL" id="CAVMJV010000020">
    <property type="protein sequence ID" value="CAK5066305.1"/>
    <property type="molecule type" value="Genomic_DNA"/>
</dbReference>
<protein>
    <submittedName>
        <fullName evidence="1">Uncharacterized protein</fullName>
    </submittedName>
</protein>
<reference evidence="1" key="1">
    <citation type="submission" date="2023-11" db="EMBL/GenBank/DDBJ databases">
        <authorList>
            <person name="Poullet M."/>
        </authorList>
    </citation>
    <scope>NUCLEOTIDE SEQUENCE</scope>
    <source>
        <strain evidence="1">E1834</strain>
    </source>
</reference>
<gene>
    <name evidence="1" type="ORF">MENTE1834_LOCUS17521</name>
</gene>
<proteinExistence type="predicted"/>
<comment type="caution">
    <text evidence="1">The sequence shown here is derived from an EMBL/GenBank/DDBJ whole genome shotgun (WGS) entry which is preliminary data.</text>
</comment>
<name>A0ACB0YWD8_MELEN</name>